<dbReference type="InterPro" id="IPR004167">
    <property type="entry name" value="PSBD"/>
</dbReference>
<dbReference type="InterPro" id="IPR000089">
    <property type="entry name" value="Biotin_lipoyl"/>
</dbReference>
<dbReference type="InterPro" id="IPR036625">
    <property type="entry name" value="E3-bd_dom_sf"/>
</dbReference>
<keyword evidence="6" id="KW-0808">Transferase</keyword>
<evidence type="ECO:0000256" key="1">
    <source>
        <dbReference type="ARBA" id="ARBA00007317"/>
    </source>
</evidence>
<dbReference type="Gene3D" id="2.40.50.100">
    <property type="match status" value="1"/>
</dbReference>
<evidence type="ECO:0000259" key="5">
    <source>
        <dbReference type="PROSITE" id="PS51826"/>
    </source>
</evidence>
<dbReference type="SUPFAM" id="SSF47005">
    <property type="entry name" value="Peripheral subunit-binding domain of 2-oxo acid dehydrogenase complex"/>
    <property type="match status" value="1"/>
</dbReference>
<dbReference type="PROSITE" id="PS00189">
    <property type="entry name" value="LIPOYL"/>
    <property type="match status" value="1"/>
</dbReference>
<proteinExistence type="inferred from homology"/>
<name>A0A021VVN5_9CELL</name>
<keyword evidence="7" id="KW-1185">Reference proteome</keyword>
<dbReference type="GO" id="GO:0016746">
    <property type="term" value="F:acyltransferase activity"/>
    <property type="evidence" value="ECO:0007669"/>
    <property type="project" value="UniProtKB-KW"/>
</dbReference>
<evidence type="ECO:0000313" key="7">
    <source>
        <dbReference type="Proteomes" id="UP000019753"/>
    </source>
</evidence>
<dbReference type="InterPro" id="IPR003016">
    <property type="entry name" value="2-oxoA_DH_lipoyl-BS"/>
</dbReference>
<sequence>MATLIRMPAVMTGAGEAVIATWVAAEGATVAVGDVLAEVETEKAVVELAAETAGVLVRRLAAEGDTVQVGAPVAVLGDAGEDVDVDALLGAAASLASEAQGSADDGAAVGGAAELAGAAEEAGAEPAPAAAPAVAAEEGGAAEPKGDLEPAAGGTATSQAEAGAAGQRLFASPLARKMAREADVDLARLHGTGPGGRIVRRDVEAAIAAGPAPAPAAPAPAAA</sequence>
<feature type="domain" description="Peripheral subunit-binding (PSBD)" evidence="5">
    <location>
        <begin position="170"/>
        <end position="207"/>
    </location>
</feature>
<dbReference type="PANTHER" id="PTHR23151">
    <property type="entry name" value="DIHYDROLIPOAMIDE ACETYL/SUCCINYL-TRANSFERASE-RELATED"/>
    <property type="match status" value="1"/>
</dbReference>
<feature type="non-terminal residue" evidence="6">
    <location>
        <position position="223"/>
    </location>
</feature>
<dbReference type="InterPro" id="IPR011053">
    <property type="entry name" value="Single_hybrid_motif"/>
</dbReference>
<dbReference type="RefSeq" id="WP_034224327.1">
    <property type="nucleotide sequence ID" value="NZ_AXCW01000047.1"/>
</dbReference>
<dbReference type="GO" id="GO:0045254">
    <property type="term" value="C:pyruvate dehydrogenase complex"/>
    <property type="evidence" value="ECO:0007669"/>
    <property type="project" value="InterPro"/>
</dbReference>
<protein>
    <submittedName>
        <fullName evidence="6">Dihydrolipoamide acyltransferase</fullName>
    </submittedName>
</protein>
<accession>A0A021VVN5</accession>
<dbReference type="Proteomes" id="UP000019753">
    <property type="component" value="Unassembled WGS sequence"/>
</dbReference>
<evidence type="ECO:0000259" key="4">
    <source>
        <dbReference type="PROSITE" id="PS50968"/>
    </source>
</evidence>
<dbReference type="Pfam" id="PF00364">
    <property type="entry name" value="Biotin_lipoyl"/>
    <property type="match status" value="1"/>
</dbReference>
<keyword evidence="2" id="KW-0450">Lipoyl</keyword>
<dbReference type="PROSITE" id="PS50968">
    <property type="entry name" value="BIOTINYL_LIPOYL"/>
    <property type="match status" value="1"/>
</dbReference>
<dbReference type="InterPro" id="IPR045257">
    <property type="entry name" value="E2/Pdx1"/>
</dbReference>
<organism evidence="6 7">
    <name type="scientific">Actinotalea ferrariae CF5-4</name>
    <dbReference type="NCBI Taxonomy" id="948458"/>
    <lineage>
        <taxon>Bacteria</taxon>
        <taxon>Bacillati</taxon>
        <taxon>Actinomycetota</taxon>
        <taxon>Actinomycetes</taxon>
        <taxon>Micrococcales</taxon>
        <taxon>Cellulomonadaceae</taxon>
        <taxon>Actinotalea</taxon>
    </lineage>
</organism>
<evidence type="ECO:0000313" key="6">
    <source>
        <dbReference type="EMBL" id="EYR64110.1"/>
    </source>
</evidence>
<feature type="compositionally biased region" description="Low complexity" evidence="3">
    <location>
        <begin position="119"/>
        <end position="143"/>
    </location>
</feature>
<dbReference type="EMBL" id="AXCW01000047">
    <property type="protein sequence ID" value="EYR64110.1"/>
    <property type="molecule type" value="Genomic_DNA"/>
</dbReference>
<keyword evidence="6" id="KW-0012">Acyltransferase</keyword>
<reference evidence="6 7" key="1">
    <citation type="submission" date="2014-01" db="EMBL/GenBank/DDBJ databases">
        <title>Actinotalea ferrariae CF5-4.</title>
        <authorList>
            <person name="Chen F."/>
            <person name="Li Y."/>
            <person name="Wang G."/>
        </authorList>
    </citation>
    <scope>NUCLEOTIDE SEQUENCE [LARGE SCALE GENOMIC DNA]</scope>
    <source>
        <strain evidence="6 7">CF5-4</strain>
    </source>
</reference>
<evidence type="ECO:0000256" key="2">
    <source>
        <dbReference type="ARBA" id="ARBA00022823"/>
    </source>
</evidence>
<dbReference type="CDD" id="cd06849">
    <property type="entry name" value="lipoyl_domain"/>
    <property type="match status" value="1"/>
</dbReference>
<feature type="region of interest" description="Disordered" evidence="3">
    <location>
        <begin position="119"/>
        <end position="164"/>
    </location>
</feature>
<dbReference type="GO" id="GO:0006086">
    <property type="term" value="P:pyruvate decarboxylation to acetyl-CoA"/>
    <property type="evidence" value="ECO:0007669"/>
    <property type="project" value="InterPro"/>
</dbReference>
<dbReference type="PANTHER" id="PTHR23151:SF90">
    <property type="entry name" value="DIHYDROLIPOYLLYSINE-RESIDUE ACETYLTRANSFERASE COMPONENT OF PYRUVATE DEHYDROGENASE COMPLEX, MITOCHONDRIAL-RELATED"/>
    <property type="match status" value="1"/>
</dbReference>
<dbReference type="AlphaFoldDB" id="A0A021VVN5"/>
<dbReference type="PROSITE" id="PS51826">
    <property type="entry name" value="PSBD"/>
    <property type="match status" value="1"/>
</dbReference>
<feature type="domain" description="Lipoyl-binding" evidence="4">
    <location>
        <begin position="2"/>
        <end position="77"/>
    </location>
</feature>
<comment type="caution">
    <text evidence="6">The sequence shown here is derived from an EMBL/GenBank/DDBJ whole genome shotgun (WGS) entry which is preliminary data.</text>
</comment>
<comment type="similarity">
    <text evidence="1">Belongs to the 2-oxoacid dehydrogenase family.</text>
</comment>
<gene>
    <name evidence="6" type="ORF">N866_15570</name>
</gene>
<dbReference type="Gene3D" id="4.10.320.10">
    <property type="entry name" value="E3-binding domain"/>
    <property type="match status" value="1"/>
</dbReference>
<evidence type="ECO:0000256" key="3">
    <source>
        <dbReference type="SAM" id="MobiDB-lite"/>
    </source>
</evidence>
<dbReference type="Pfam" id="PF02817">
    <property type="entry name" value="E3_binding"/>
    <property type="match status" value="1"/>
</dbReference>
<dbReference type="SUPFAM" id="SSF51230">
    <property type="entry name" value="Single hybrid motif"/>
    <property type="match status" value="1"/>
</dbReference>